<evidence type="ECO:0000259" key="7">
    <source>
        <dbReference type="PROSITE" id="PS50110"/>
    </source>
</evidence>
<evidence type="ECO:0000259" key="6">
    <source>
        <dbReference type="PROSITE" id="PS50045"/>
    </source>
</evidence>
<dbReference type="SUPFAM" id="SSF52172">
    <property type="entry name" value="CheY-like"/>
    <property type="match status" value="1"/>
</dbReference>
<gene>
    <name evidence="8" type="ORF">EDC56_2488</name>
</gene>
<dbReference type="PRINTS" id="PR01590">
    <property type="entry name" value="HTHFIS"/>
</dbReference>
<evidence type="ECO:0000256" key="4">
    <source>
        <dbReference type="ARBA" id="ARBA00023163"/>
    </source>
</evidence>
<dbReference type="Pfam" id="PF00072">
    <property type="entry name" value="Response_reg"/>
    <property type="match status" value="1"/>
</dbReference>
<evidence type="ECO:0000256" key="2">
    <source>
        <dbReference type="ARBA" id="ARBA00022840"/>
    </source>
</evidence>
<keyword evidence="2" id="KW-0067">ATP-binding</keyword>
<dbReference type="Pfam" id="PF00158">
    <property type="entry name" value="Sigma54_activat"/>
    <property type="match status" value="1"/>
</dbReference>
<reference evidence="8 9" key="1">
    <citation type="submission" date="2018-11" db="EMBL/GenBank/DDBJ databases">
        <title>Genomic Encyclopedia of Type Strains, Phase IV (KMG-IV): sequencing the most valuable type-strain genomes for metagenomic binning, comparative biology and taxonomic classification.</title>
        <authorList>
            <person name="Goeker M."/>
        </authorList>
    </citation>
    <scope>NUCLEOTIDE SEQUENCE [LARGE SCALE GENOMIC DNA]</scope>
    <source>
        <strain evidence="8 9">DSM 100316</strain>
    </source>
</reference>
<dbReference type="Pfam" id="PF02954">
    <property type="entry name" value="HTH_8"/>
    <property type="match status" value="1"/>
</dbReference>
<dbReference type="PROSITE" id="PS00675">
    <property type="entry name" value="SIGMA54_INTERACT_1"/>
    <property type="match status" value="1"/>
</dbReference>
<dbReference type="RefSeq" id="WP_123712777.1">
    <property type="nucleotide sequence ID" value="NZ_RKHR01000004.1"/>
</dbReference>
<dbReference type="Gene3D" id="3.40.50.2300">
    <property type="match status" value="1"/>
</dbReference>
<dbReference type="PROSITE" id="PS50110">
    <property type="entry name" value="RESPONSE_REGULATORY"/>
    <property type="match status" value="1"/>
</dbReference>
<name>A0A3N2DQE2_9GAMM</name>
<protein>
    <submittedName>
        <fullName evidence="8">Two-component system response regulator HydG</fullName>
    </submittedName>
</protein>
<dbReference type="GO" id="GO:0043565">
    <property type="term" value="F:sequence-specific DNA binding"/>
    <property type="evidence" value="ECO:0007669"/>
    <property type="project" value="InterPro"/>
</dbReference>
<evidence type="ECO:0000313" key="8">
    <source>
        <dbReference type="EMBL" id="ROS02038.1"/>
    </source>
</evidence>
<dbReference type="InterPro" id="IPR058031">
    <property type="entry name" value="AAA_lid_NorR"/>
</dbReference>
<evidence type="ECO:0000313" key="9">
    <source>
        <dbReference type="Proteomes" id="UP000275394"/>
    </source>
</evidence>
<dbReference type="Gene3D" id="1.10.10.60">
    <property type="entry name" value="Homeodomain-like"/>
    <property type="match status" value="1"/>
</dbReference>
<keyword evidence="3" id="KW-0805">Transcription regulation</keyword>
<dbReference type="GO" id="GO:0000160">
    <property type="term" value="P:phosphorelay signal transduction system"/>
    <property type="evidence" value="ECO:0007669"/>
    <property type="project" value="InterPro"/>
</dbReference>
<accession>A0A3N2DQE2</accession>
<dbReference type="PROSITE" id="PS50045">
    <property type="entry name" value="SIGMA54_INTERACT_4"/>
    <property type="match status" value="1"/>
</dbReference>
<dbReference type="CDD" id="cd00156">
    <property type="entry name" value="REC"/>
    <property type="match status" value="1"/>
</dbReference>
<dbReference type="SMART" id="SM00448">
    <property type="entry name" value="REC"/>
    <property type="match status" value="1"/>
</dbReference>
<dbReference type="InterPro" id="IPR001789">
    <property type="entry name" value="Sig_transdc_resp-reg_receiver"/>
</dbReference>
<keyword evidence="1" id="KW-0547">Nucleotide-binding</keyword>
<dbReference type="Gene3D" id="3.40.50.300">
    <property type="entry name" value="P-loop containing nucleotide triphosphate hydrolases"/>
    <property type="match status" value="1"/>
</dbReference>
<proteinExistence type="predicted"/>
<evidence type="ECO:0000256" key="5">
    <source>
        <dbReference type="PROSITE-ProRule" id="PRU00169"/>
    </source>
</evidence>
<dbReference type="CDD" id="cd00009">
    <property type="entry name" value="AAA"/>
    <property type="match status" value="1"/>
</dbReference>
<dbReference type="InterPro" id="IPR002197">
    <property type="entry name" value="HTH_Fis"/>
</dbReference>
<dbReference type="InterPro" id="IPR009057">
    <property type="entry name" value="Homeodomain-like_sf"/>
</dbReference>
<dbReference type="PANTHER" id="PTHR32071">
    <property type="entry name" value="TRANSCRIPTIONAL REGULATORY PROTEIN"/>
    <property type="match status" value="1"/>
</dbReference>
<sequence length="432" mass="48508">MNKRPYLVVDDDETCLEVLKVMLSDYEGHIRFESSSTSALRYAENNEIKVLLTDHRMPTLSGLELIRRVKSIHPGCYVVLMSSFDDYAEVIAEFNNHLLDRYLSKPISAQDLLNVTHQVKRTLLGQQEVFDYGFVTKNEAVLKVLEMVPRAAKSGLPVMIVGETGTGKELIAQAIHDQSVRKGGEFLVCSCPNLVSTLAESQLFGAVKGAFTGADHNITGIFEEARGGTIFLDELNSLDMKIQGKLLRVLETGKFSRLGDHAVIDFDGEIISAINLPVDEAVKAGCLRADLKYRMDVVRITLPPLRERRDDIFLLFKYFAERLSRSVQLADDVRHFMLSYDWPGNVRELENVVRYIVAMYDDEVIGCHNLPSYLQKLTIGGALSRHPAHGKGITKNDIILALEDCDFNKGDAANVLGISRMTLWRKIKEHHL</sequence>
<organism evidence="8 9">
    <name type="scientific">Sinobacterium caligoides</name>
    <dbReference type="NCBI Taxonomy" id="933926"/>
    <lineage>
        <taxon>Bacteria</taxon>
        <taxon>Pseudomonadati</taxon>
        <taxon>Pseudomonadota</taxon>
        <taxon>Gammaproteobacteria</taxon>
        <taxon>Cellvibrionales</taxon>
        <taxon>Spongiibacteraceae</taxon>
        <taxon>Sinobacterium</taxon>
    </lineage>
</organism>
<feature type="modified residue" description="4-aspartylphosphate" evidence="5">
    <location>
        <position position="54"/>
    </location>
</feature>
<dbReference type="PROSITE" id="PS00688">
    <property type="entry name" value="SIGMA54_INTERACT_3"/>
    <property type="match status" value="1"/>
</dbReference>
<dbReference type="SUPFAM" id="SSF52540">
    <property type="entry name" value="P-loop containing nucleoside triphosphate hydrolases"/>
    <property type="match status" value="1"/>
</dbReference>
<dbReference type="GO" id="GO:0006355">
    <property type="term" value="P:regulation of DNA-templated transcription"/>
    <property type="evidence" value="ECO:0007669"/>
    <property type="project" value="InterPro"/>
</dbReference>
<dbReference type="AlphaFoldDB" id="A0A3N2DQE2"/>
<dbReference type="SMART" id="SM00382">
    <property type="entry name" value="AAA"/>
    <property type="match status" value="1"/>
</dbReference>
<evidence type="ECO:0000256" key="3">
    <source>
        <dbReference type="ARBA" id="ARBA00023015"/>
    </source>
</evidence>
<dbReference type="Gene3D" id="1.10.8.60">
    <property type="match status" value="1"/>
</dbReference>
<dbReference type="InterPro" id="IPR025944">
    <property type="entry name" value="Sigma_54_int_dom_CS"/>
</dbReference>
<dbReference type="InterPro" id="IPR027417">
    <property type="entry name" value="P-loop_NTPase"/>
</dbReference>
<dbReference type="GO" id="GO:0005524">
    <property type="term" value="F:ATP binding"/>
    <property type="evidence" value="ECO:0007669"/>
    <property type="project" value="UniProtKB-KW"/>
</dbReference>
<dbReference type="EMBL" id="RKHR01000004">
    <property type="protein sequence ID" value="ROS02038.1"/>
    <property type="molecule type" value="Genomic_DNA"/>
</dbReference>
<evidence type="ECO:0000256" key="1">
    <source>
        <dbReference type="ARBA" id="ARBA00022741"/>
    </source>
</evidence>
<dbReference type="Proteomes" id="UP000275394">
    <property type="component" value="Unassembled WGS sequence"/>
</dbReference>
<dbReference type="FunFam" id="3.40.50.300:FF:000006">
    <property type="entry name" value="DNA-binding transcriptional regulator NtrC"/>
    <property type="match status" value="1"/>
</dbReference>
<dbReference type="InterPro" id="IPR003593">
    <property type="entry name" value="AAA+_ATPase"/>
</dbReference>
<keyword evidence="9" id="KW-1185">Reference proteome</keyword>
<dbReference type="OrthoDB" id="9804019at2"/>
<dbReference type="InterPro" id="IPR002078">
    <property type="entry name" value="Sigma_54_int"/>
</dbReference>
<keyword evidence="5" id="KW-0597">Phosphoprotein</keyword>
<feature type="domain" description="Response regulatory" evidence="7">
    <location>
        <begin position="5"/>
        <end position="120"/>
    </location>
</feature>
<feature type="domain" description="Sigma-54 factor interaction" evidence="6">
    <location>
        <begin position="134"/>
        <end position="358"/>
    </location>
</feature>
<comment type="caution">
    <text evidence="8">The sequence shown here is derived from an EMBL/GenBank/DDBJ whole genome shotgun (WGS) entry which is preliminary data.</text>
</comment>
<dbReference type="Pfam" id="PF25601">
    <property type="entry name" value="AAA_lid_14"/>
    <property type="match status" value="1"/>
</dbReference>
<dbReference type="SUPFAM" id="SSF46689">
    <property type="entry name" value="Homeodomain-like"/>
    <property type="match status" value="1"/>
</dbReference>
<dbReference type="InterPro" id="IPR025662">
    <property type="entry name" value="Sigma_54_int_dom_ATP-bd_1"/>
</dbReference>
<keyword evidence="4" id="KW-0804">Transcription</keyword>
<dbReference type="InterPro" id="IPR011006">
    <property type="entry name" value="CheY-like_superfamily"/>
</dbReference>